<evidence type="ECO:0000256" key="1">
    <source>
        <dbReference type="SAM" id="MobiDB-lite"/>
    </source>
</evidence>
<organism evidence="2 3">
    <name type="scientific">Paramuricea clavata</name>
    <name type="common">Red gorgonian</name>
    <name type="synonym">Violescent sea-whip</name>
    <dbReference type="NCBI Taxonomy" id="317549"/>
    <lineage>
        <taxon>Eukaryota</taxon>
        <taxon>Metazoa</taxon>
        <taxon>Cnidaria</taxon>
        <taxon>Anthozoa</taxon>
        <taxon>Octocorallia</taxon>
        <taxon>Malacalcyonacea</taxon>
        <taxon>Plexauridae</taxon>
        <taxon>Paramuricea</taxon>
    </lineage>
</organism>
<proteinExistence type="predicted"/>
<sequence length="147" mass="17158">MALLEKERFKQHNMKKYAQAASIEEQISASRKETHPLTEKLAKLQEKEARSNRYHTAKASQSNNPKGKGQTAEVNKQAQRTCFKVELNLKCREQWILAQIDSGEGVMNNEKDVGKDMNEESKEMTQIALFYEFDDFARYTTWAKRYF</sequence>
<dbReference type="AlphaFoldDB" id="A0A6S7LQX3"/>
<comment type="caution">
    <text evidence="2">The sequence shown here is derived from an EMBL/GenBank/DDBJ whole genome shotgun (WGS) entry which is preliminary data.</text>
</comment>
<gene>
    <name evidence="2" type="ORF">PACLA_8A066994</name>
</gene>
<reference evidence="2" key="1">
    <citation type="submission" date="2020-04" db="EMBL/GenBank/DDBJ databases">
        <authorList>
            <person name="Alioto T."/>
            <person name="Alioto T."/>
            <person name="Gomez Garrido J."/>
        </authorList>
    </citation>
    <scope>NUCLEOTIDE SEQUENCE</scope>
    <source>
        <strain evidence="2">A484AB</strain>
    </source>
</reference>
<name>A0A6S7LQX3_PARCT</name>
<dbReference type="Proteomes" id="UP001152795">
    <property type="component" value="Unassembled WGS sequence"/>
</dbReference>
<protein>
    <submittedName>
        <fullName evidence="2">Uncharacterized protein</fullName>
    </submittedName>
</protein>
<feature type="region of interest" description="Disordered" evidence="1">
    <location>
        <begin position="46"/>
        <end position="75"/>
    </location>
</feature>
<keyword evidence="3" id="KW-1185">Reference proteome</keyword>
<evidence type="ECO:0000313" key="2">
    <source>
        <dbReference type="EMBL" id="CAB4038739.1"/>
    </source>
</evidence>
<dbReference type="EMBL" id="CACRXK020024531">
    <property type="protein sequence ID" value="CAB4038739.1"/>
    <property type="molecule type" value="Genomic_DNA"/>
</dbReference>
<evidence type="ECO:0000313" key="3">
    <source>
        <dbReference type="Proteomes" id="UP001152795"/>
    </source>
</evidence>
<accession>A0A6S7LQX3</accession>